<evidence type="ECO:0000313" key="2">
    <source>
        <dbReference type="EMBL" id="GJT28951.1"/>
    </source>
</evidence>
<protein>
    <submittedName>
        <fullName evidence="2">Uncharacterized protein</fullName>
    </submittedName>
</protein>
<comment type="caution">
    <text evidence="2">The sequence shown here is derived from an EMBL/GenBank/DDBJ whole genome shotgun (WGS) entry which is preliminary data.</text>
</comment>
<gene>
    <name evidence="2" type="ORF">Tco_0909226</name>
</gene>
<dbReference type="EMBL" id="BQNB010014502">
    <property type="protein sequence ID" value="GJT28951.1"/>
    <property type="molecule type" value="Genomic_DNA"/>
</dbReference>
<name>A0ABQ5CSV0_9ASTR</name>
<dbReference type="Proteomes" id="UP001151760">
    <property type="component" value="Unassembled WGS sequence"/>
</dbReference>
<reference evidence="2" key="2">
    <citation type="submission" date="2022-01" db="EMBL/GenBank/DDBJ databases">
        <authorList>
            <person name="Yamashiro T."/>
            <person name="Shiraishi A."/>
            <person name="Satake H."/>
            <person name="Nakayama K."/>
        </authorList>
    </citation>
    <scope>NUCLEOTIDE SEQUENCE</scope>
</reference>
<proteinExistence type="predicted"/>
<feature type="region of interest" description="Disordered" evidence="1">
    <location>
        <begin position="96"/>
        <end position="150"/>
    </location>
</feature>
<organism evidence="2 3">
    <name type="scientific">Tanacetum coccineum</name>
    <dbReference type="NCBI Taxonomy" id="301880"/>
    <lineage>
        <taxon>Eukaryota</taxon>
        <taxon>Viridiplantae</taxon>
        <taxon>Streptophyta</taxon>
        <taxon>Embryophyta</taxon>
        <taxon>Tracheophyta</taxon>
        <taxon>Spermatophyta</taxon>
        <taxon>Magnoliopsida</taxon>
        <taxon>eudicotyledons</taxon>
        <taxon>Gunneridae</taxon>
        <taxon>Pentapetalae</taxon>
        <taxon>asterids</taxon>
        <taxon>campanulids</taxon>
        <taxon>Asterales</taxon>
        <taxon>Asteraceae</taxon>
        <taxon>Asteroideae</taxon>
        <taxon>Anthemideae</taxon>
        <taxon>Anthemidinae</taxon>
        <taxon>Tanacetum</taxon>
    </lineage>
</organism>
<keyword evidence="3" id="KW-1185">Reference proteome</keyword>
<feature type="compositionally biased region" description="Basic and acidic residues" evidence="1">
    <location>
        <begin position="121"/>
        <end position="130"/>
    </location>
</feature>
<reference evidence="2" key="1">
    <citation type="journal article" date="2022" name="Int. J. Mol. Sci.">
        <title>Draft Genome of Tanacetum Coccineum: Genomic Comparison of Closely Related Tanacetum-Family Plants.</title>
        <authorList>
            <person name="Yamashiro T."/>
            <person name="Shiraishi A."/>
            <person name="Nakayama K."/>
            <person name="Satake H."/>
        </authorList>
    </citation>
    <scope>NUCLEOTIDE SEQUENCE</scope>
</reference>
<evidence type="ECO:0000256" key="1">
    <source>
        <dbReference type="SAM" id="MobiDB-lite"/>
    </source>
</evidence>
<accession>A0ABQ5CSV0</accession>
<evidence type="ECO:0000313" key="3">
    <source>
        <dbReference type="Proteomes" id="UP001151760"/>
    </source>
</evidence>
<feature type="compositionally biased region" description="Acidic residues" evidence="1">
    <location>
        <begin position="131"/>
        <end position="150"/>
    </location>
</feature>
<sequence>MKRIEKRTTAYHDLVLLERCKPKPSRVRRIIPGQRLMKHPSLPRKRVKATAKVAKSGKKKQPALGLETPSDIESYYIAEQMKTGALKEAKHKLHISQPTVPGVHRNLFTPGVPDVPTYESNDEKISWKSSEEEDNDEENVSEHEDDDELN</sequence>